<proteinExistence type="predicted"/>
<keyword evidence="1" id="KW-1133">Transmembrane helix</keyword>
<dbReference type="EMBL" id="VSSQ01124443">
    <property type="protein sequence ID" value="MPN55331.1"/>
    <property type="molecule type" value="Genomic_DNA"/>
</dbReference>
<feature type="transmembrane region" description="Helical" evidence="1">
    <location>
        <begin position="100"/>
        <end position="121"/>
    </location>
</feature>
<keyword evidence="1" id="KW-0472">Membrane</keyword>
<dbReference type="AlphaFoldDB" id="A0A645IVG9"/>
<dbReference type="Pfam" id="PF19845">
    <property type="entry name" value="DUF6320"/>
    <property type="match status" value="1"/>
</dbReference>
<keyword evidence="1" id="KW-0812">Transmembrane</keyword>
<feature type="transmembrane region" description="Helical" evidence="1">
    <location>
        <begin position="73"/>
        <end position="93"/>
    </location>
</feature>
<feature type="transmembrane region" description="Helical" evidence="1">
    <location>
        <begin position="16"/>
        <end position="36"/>
    </location>
</feature>
<feature type="transmembrane region" description="Helical" evidence="1">
    <location>
        <begin position="45"/>
        <end position="67"/>
    </location>
</feature>
<dbReference type="InterPro" id="IPR046283">
    <property type="entry name" value="DUF6320"/>
</dbReference>
<comment type="caution">
    <text evidence="2">The sequence shown here is derived from an EMBL/GenBank/DDBJ whole genome shotgun (WGS) entry which is preliminary data.</text>
</comment>
<name>A0A645IVG9_9ZZZZ</name>
<protein>
    <submittedName>
        <fullName evidence="2">Uncharacterized protein</fullName>
    </submittedName>
</protein>
<sequence length="167" mass="18674">MLVIAIDRFYTAGLDWSLIVAGALAMLWVFACPSLLMRKPTFLKIVVPALLAVLAFLLLVNRFFFMADWYARLALPIVLVFGALVIVCGELIVRRILRSFYIPAAILTAVGILVSAIELIVNRYLIGHISIQWSLFVLIPCLALAGIAVSIARRRSIQDEIRKRLHL</sequence>
<feature type="transmembrane region" description="Helical" evidence="1">
    <location>
        <begin position="133"/>
        <end position="152"/>
    </location>
</feature>
<organism evidence="2">
    <name type="scientific">bioreactor metagenome</name>
    <dbReference type="NCBI Taxonomy" id="1076179"/>
    <lineage>
        <taxon>unclassified sequences</taxon>
        <taxon>metagenomes</taxon>
        <taxon>ecological metagenomes</taxon>
    </lineage>
</organism>
<gene>
    <name evidence="2" type="ORF">SDC9_203013</name>
</gene>
<evidence type="ECO:0000256" key="1">
    <source>
        <dbReference type="SAM" id="Phobius"/>
    </source>
</evidence>
<accession>A0A645IVG9</accession>
<reference evidence="2" key="1">
    <citation type="submission" date="2019-08" db="EMBL/GenBank/DDBJ databases">
        <authorList>
            <person name="Kucharzyk K."/>
            <person name="Murdoch R.W."/>
            <person name="Higgins S."/>
            <person name="Loffler F."/>
        </authorList>
    </citation>
    <scope>NUCLEOTIDE SEQUENCE</scope>
</reference>
<evidence type="ECO:0000313" key="2">
    <source>
        <dbReference type="EMBL" id="MPN55331.1"/>
    </source>
</evidence>